<reference evidence="2 3" key="1">
    <citation type="journal article" date="2019" name="Environ. Microbiol.">
        <title>Species interactions and distinct microbial communities in high Arctic permafrost affected cryosols are associated with the CH4 and CO2 gas fluxes.</title>
        <authorList>
            <person name="Altshuler I."/>
            <person name="Hamel J."/>
            <person name="Turney S."/>
            <person name="Magnuson E."/>
            <person name="Levesque R."/>
            <person name="Greer C."/>
            <person name="Whyte L.G."/>
        </authorList>
    </citation>
    <scope>NUCLEOTIDE SEQUENCE [LARGE SCALE GENOMIC DNA]</scope>
    <source>
        <strain evidence="2 3">S13Y</strain>
    </source>
</reference>
<gene>
    <name evidence="2" type="ORF">EAH88_07125</name>
</gene>
<evidence type="ECO:0000313" key="2">
    <source>
        <dbReference type="EMBL" id="TPG10331.1"/>
    </source>
</evidence>
<sequence length="324" mass="34346">MCTAGSFLNPVPALAQAIAAAPLSASAAASADNQSLDDAWWTGPLLANSAGTLPPGHVLVEPYLYDISSAHSHSYGSRTYVLYGLANRLTVGVIPVFGYNTMSGGPHSSHVGLGDFTLLAQYQLTQFHEGSWMPTVSFEVQETFPTGKYDRLGDRPADGLGSGAHVTTLQVNTQTYFWLANGRILRMRFDVSQAFSSHANVADVSVYGTGPGFRGTARPGSSFFADLAWEYSLTRSWVLALDLTYSHSRTTSVTGYVQGPDSSSVPAPPRFQLDSGSSTAFGFAPAVEYSWNANVGAIFGVRVITGGHNTATTVTPAVALNVVY</sequence>
<feature type="signal peptide" evidence="1">
    <location>
        <begin position="1"/>
        <end position="31"/>
    </location>
</feature>
<dbReference type="EMBL" id="RCZO01000003">
    <property type="protein sequence ID" value="TPG10331.1"/>
    <property type="molecule type" value="Genomic_DNA"/>
</dbReference>
<keyword evidence="3" id="KW-1185">Reference proteome</keyword>
<keyword evidence="1" id="KW-0732">Signal</keyword>
<accession>A0A502CF33</accession>
<dbReference type="InterPro" id="IPR025737">
    <property type="entry name" value="FApF"/>
</dbReference>
<name>A0A502CF33_9GAMM</name>
<organism evidence="2 3">
    <name type="scientific">Rhodanobacter glycinis</name>
    <dbReference type="NCBI Taxonomy" id="582702"/>
    <lineage>
        <taxon>Bacteria</taxon>
        <taxon>Pseudomonadati</taxon>
        <taxon>Pseudomonadota</taxon>
        <taxon>Gammaproteobacteria</taxon>
        <taxon>Lysobacterales</taxon>
        <taxon>Rhodanobacteraceae</taxon>
        <taxon>Rhodanobacter</taxon>
    </lineage>
</organism>
<protein>
    <submittedName>
        <fullName evidence="2">Transporter</fullName>
    </submittedName>
</protein>
<dbReference type="Pfam" id="PF13557">
    <property type="entry name" value="Phenol_MetA_deg"/>
    <property type="match status" value="1"/>
</dbReference>
<proteinExistence type="predicted"/>
<evidence type="ECO:0000256" key="1">
    <source>
        <dbReference type="SAM" id="SignalP"/>
    </source>
</evidence>
<feature type="chain" id="PRO_5021244675" evidence="1">
    <location>
        <begin position="32"/>
        <end position="324"/>
    </location>
</feature>
<dbReference type="AlphaFoldDB" id="A0A502CF33"/>
<evidence type="ECO:0000313" key="3">
    <source>
        <dbReference type="Proteomes" id="UP000319486"/>
    </source>
</evidence>
<dbReference type="Proteomes" id="UP000319486">
    <property type="component" value="Unassembled WGS sequence"/>
</dbReference>
<comment type="caution">
    <text evidence="2">The sequence shown here is derived from an EMBL/GenBank/DDBJ whole genome shotgun (WGS) entry which is preliminary data.</text>
</comment>